<name>A0A3D9S995_9BACL</name>
<dbReference type="RefSeq" id="WP_116188834.1">
    <property type="nucleotide sequence ID" value="NZ_QTTN01000009.1"/>
</dbReference>
<evidence type="ECO:0000313" key="4">
    <source>
        <dbReference type="Proteomes" id="UP000256304"/>
    </source>
</evidence>
<accession>A0A3D9S995</accession>
<evidence type="ECO:0000256" key="2">
    <source>
        <dbReference type="SAM" id="MobiDB-lite"/>
    </source>
</evidence>
<gene>
    <name evidence="3" type="ORF">A8990_10921</name>
</gene>
<dbReference type="Proteomes" id="UP000256304">
    <property type="component" value="Unassembled WGS sequence"/>
</dbReference>
<evidence type="ECO:0000256" key="1">
    <source>
        <dbReference type="SAM" id="Coils"/>
    </source>
</evidence>
<sequence length="245" mass="27966">MATKGKNPDDNYDQYGAPKSREKDQETEVVDVQTEIVHKEVVKHAHVQHEVVEHEHVKKTIMQNVEMRFNPELEEQFIIRIADSMIRAKEREAELVERNKLAKLAAQRDSLGEAITHADCRIQELRNRIEEANRTIDDAESELGDQDLIKRRAEEKKKLVEETITILKDQAELTKIKPAHIPASTPAPTQQEQAVVADLKLLASGITSIISGNKDNNQLLLEQNRGLLEIYREMMLNLQGPKGMR</sequence>
<comment type="caution">
    <text evidence="3">The sequence shown here is derived from an EMBL/GenBank/DDBJ whole genome shotgun (WGS) entry which is preliminary data.</text>
</comment>
<protein>
    <submittedName>
        <fullName evidence="3">Uncharacterized protein</fullName>
    </submittedName>
</protein>
<keyword evidence="1" id="KW-0175">Coiled coil</keyword>
<proteinExistence type="predicted"/>
<feature type="coiled-coil region" evidence="1">
    <location>
        <begin position="115"/>
        <end position="170"/>
    </location>
</feature>
<reference evidence="3 4" key="1">
    <citation type="submission" date="2018-08" db="EMBL/GenBank/DDBJ databases">
        <title>Genomic Encyclopedia of Type Strains, Phase III (KMG-III): the genomes of soil and plant-associated and newly described type strains.</title>
        <authorList>
            <person name="Whitman W."/>
        </authorList>
    </citation>
    <scope>NUCLEOTIDE SEQUENCE [LARGE SCALE GENOMIC DNA]</scope>
    <source>
        <strain evidence="3 4">CGMCC 1.10966</strain>
    </source>
</reference>
<dbReference type="EMBL" id="QTTN01000009">
    <property type="protein sequence ID" value="REE87376.1"/>
    <property type="molecule type" value="Genomic_DNA"/>
</dbReference>
<feature type="region of interest" description="Disordered" evidence="2">
    <location>
        <begin position="1"/>
        <end position="26"/>
    </location>
</feature>
<evidence type="ECO:0000313" key="3">
    <source>
        <dbReference type="EMBL" id="REE87376.1"/>
    </source>
</evidence>
<dbReference type="AlphaFoldDB" id="A0A3D9S995"/>
<organism evidence="3 4">
    <name type="scientific">Paenibacillus taihuensis</name>
    <dbReference type="NCBI Taxonomy" id="1156355"/>
    <lineage>
        <taxon>Bacteria</taxon>
        <taxon>Bacillati</taxon>
        <taxon>Bacillota</taxon>
        <taxon>Bacilli</taxon>
        <taxon>Bacillales</taxon>
        <taxon>Paenibacillaceae</taxon>
        <taxon>Paenibacillus</taxon>
    </lineage>
</organism>
<keyword evidence="4" id="KW-1185">Reference proteome</keyword>